<sequence>MQEQLDHKAGWLPSPANAANASSTAAPPDSEPKQPPVQNNHGHTAIKTEAGVAVSIAANAPASSAQAPAEETKPKAPPPAEVLDGWLEWWPEGLFAIPLRRRDGVILAWAAFLMEQEPTALQKQALGHLATLWGYCWEMLGGKPRLSLRERWQGLGRKRHAIWIALALLCAFPVRQSALAPSEIVALDATTIASPLDGVVKTFHVRPSQPVKKGDLLISLDDTTLRNRLEVSTQSVAVADAEWMAASQKAFDNIQSKGELTQLQGRAQEKRAELAAVQAQLARIEVRAPHDGIAVFGSADDWLGRPVVTGERIMQVANPQSAGVLIYLPVADALVLDEKAPVKLFLTVRPLSPLNATVTETSYQASLSPDNVSSYRLRATLDEGQSLDDARIGLHGTAKISGGWVPLVYYLLRRPLATAREWSGF</sequence>
<reference evidence="5 6" key="1">
    <citation type="submission" date="2018-08" db="EMBL/GenBank/DDBJ databases">
        <title>Comamonas testosteroni strain SWCO2.</title>
        <authorList>
            <person name="Jiang N."/>
            <person name="Zhang X.Z."/>
        </authorList>
    </citation>
    <scope>NUCLEOTIDE SEQUENCE [LARGE SCALE GENOMIC DNA]</scope>
    <source>
        <strain evidence="5 6">SWCO2</strain>
    </source>
</reference>
<dbReference type="Proteomes" id="UP000261948">
    <property type="component" value="Unassembled WGS sequence"/>
</dbReference>
<dbReference type="Gene3D" id="2.40.50.100">
    <property type="match status" value="1"/>
</dbReference>
<accession>A0A373FI17</accession>
<comment type="caution">
    <text evidence="5">The sequence shown here is derived from an EMBL/GenBank/DDBJ whole genome shotgun (WGS) entry which is preliminary data.</text>
</comment>
<evidence type="ECO:0000313" key="6">
    <source>
        <dbReference type="Proteomes" id="UP000261948"/>
    </source>
</evidence>
<dbReference type="PANTHER" id="PTHR32347:SF23">
    <property type="entry name" value="BLL5650 PROTEIN"/>
    <property type="match status" value="1"/>
</dbReference>
<feature type="compositionally biased region" description="Low complexity" evidence="4">
    <location>
        <begin position="13"/>
        <end position="28"/>
    </location>
</feature>
<gene>
    <name evidence="5" type="ORF">DZC30_14015</name>
</gene>
<dbReference type="GO" id="GO:0030313">
    <property type="term" value="C:cell envelope"/>
    <property type="evidence" value="ECO:0007669"/>
    <property type="project" value="UniProtKB-SubCell"/>
</dbReference>
<name>A0A373FI17_COMTE</name>
<keyword evidence="6" id="KW-1185">Reference proteome</keyword>
<dbReference type="AlphaFoldDB" id="A0A373FI17"/>
<evidence type="ECO:0000256" key="4">
    <source>
        <dbReference type="SAM" id="MobiDB-lite"/>
    </source>
</evidence>
<evidence type="ECO:0000256" key="1">
    <source>
        <dbReference type="ARBA" id="ARBA00004196"/>
    </source>
</evidence>
<feature type="coiled-coil region" evidence="3">
    <location>
        <begin position="260"/>
        <end position="287"/>
    </location>
</feature>
<dbReference type="SUPFAM" id="SSF111369">
    <property type="entry name" value="HlyD-like secretion proteins"/>
    <property type="match status" value="1"/>
</dbReference>
<evidence type="ECO:0000313" key="5">
    <source>
        <dbReference type="EMBL" id="RGE43800.1"/>
    </source>
</evidence>
<evidence type="ECO:0000256" key="2">
    <source>
        <dbReference type="ARBA" id="ARBA00023054"/>
    </source>
</evidence>
<feature type="region of interest" description="Disordered" evidence="4">
    <location>
        <begin position="1"/>
        <end position="51"/>
    </location>
</feature>
<dbReference type="Gene3D" id="1.10.287.470">
    <property type="entry name" value="Helix hairpin bin"/>
    <property type="match status" value="1"/>
</dbReference>
<organism evidence="5 6">
    <name type="scientific">Comamonas testosteroni</name>
    <name type="common">Pseudomonas testosteroni</name>
    <dbReference type="NCBI Taxonomy" id="285"/>
    <lineage>
        <taxon>Bacteria</taxon>
        <taxon>Pseudomonadati</taxon>
        <taxon>Pseudomonadota</taxon>
        <taxon>Betaproteobacteria</taxon>
        <taxon>Burkholderiales</taxon>
        <taxon>Comamonadaceae</taxon>
        <taxon>Comamonas</taxon>
    </lineage>
</organism>
<keyword evidence="2 3" id="KW-0175">Coiled coil</keyword>
<protein>
    <submittedName>
        <fullName evidence="5">HlyD family efflux transporter periplasmic adaptor subunit</fullName>
    </submittedName>
</protein>
<dbReference type="OrthoDB" id="9763546at2"/>
<comment type="subcellular location">
    <subcellularLocation>
        <location evidence="1">Cell envelope</location>
    </subcellularLocation>
</comment>
<evidence type="ECO:0000256" key="3">
    <source>
        <dbReference type="SAM" id="Coils"/>
    </source>
</evidence>
<dbReference type="EMBL" id="QURR01000017">
    <property type="protein sequence ID" value="RGE43800.1"/>
    <property type="molecule type" value="Genomic_DNA"/>
</dbReference>
<dbReference type="PANTHER" id="PTHR32347">
    <property type="entry name" value="EFFLUX SYSTEM COMPONENT YKNX-RELATED"/>
    <property type="match status" value="1"/>
</dbReference>
<dbReference type="InterPro" id="IPR050465">
    <property type="entry name" value="UPF0194_transport"/>
</dbReference>
<proteinExistence type="predicted"/>